<dbReference type="EMBL" id="JAVLSF010001170">
    <property type="protein sequence ID" value="MDR9778754.1"/>
    <property type="molecule type" value="Genomic_DNA"/>
</dbReference>
<dbReference type="Proteomes" id="UP001268610">
    <property type="component" value="Unassembled WGS sequence"/>
</dbReference>
<name>A0AAJ2LSD2_9HYPH</name>
<feature type="non-terminal residue" evidence="1">
    <location>
        <position position="96"/>
    </location>
</feature>
<evidence type="ECO:0000313" key="2">
    <source>
        <dbReference type="Proteomes" id="UP001268610"/>
    </source>
</evidence>
<organism evidence="1 2">
    <name type="scientific">Rhizobium hidalgonense</name>
    <dbReference type="NCBI Taxonomy" id="1538159"/>
    <lineage>
        <taxon>Bacteria</taxon>
        <taxon>Pseudomonadati</taxon>
        <taxon>Pseudomonadota</taxon>
        <taxon>Alphaproteobacteria</taxon>
        <taxon>Hyphomicrobiales</taxon>
        <taxon>Rhizobiaceae</taxon>
        <taxon>Rhizobium/Agrobacterium group</taxon>
        <taxon>Rhizobium</taxon>
    </lineage>
</organism>
<reference evidence="1" key="1">
    <citation type="submission" date="2023-04" db="EMBL/GenBank/DDBJ databases">
        <title>Genomic characterization of faba bean (Vicia faba) microsymbionts in Mexican soils.</title>
        <authorList>
            <person name="Rivera Orduna F.N."/>
            <person name="Guevara-Luna J."/>
            <person name="Yan J."/>
            <person name="Arroyo-Herrera I."/>
            <person name="Li Y."/>
            <person name="Vasquez-Murrieta M.S."/>
            <person name="Wang E.T."/>
        </authorList>
    </citation>
    <scope>NUCLEOTIDE SEQUENCE</scope>
    <source>
        <strain evidence="1">CH26</strain>
    </source>
</reference>
<accession>A0AAJ2LSD2</accession>
<proteinExistence type="predicted"/>
<sequence>MIKWLDDQASAVEQCWFKQELKVVQHLTSVCHYSYCLPVLDVGHNELLLSQFMGEAKSPCQEYFATHYLVMPYVKQDSLAAALTKKPYNLSGIQCI</sequence>
<dbReference type="RefSeq" id="WP_310866747.1">
    <property type="nucleotide sequence ID" value="NZ_JAVLSF010001170.1"/>
</dbReference>
<gene>
    <name evidence="1" type="ORF">RJJ65_40115</name>
</gene>
<protein>
    <submittedName>
        <fullName evidence="1">Uncharacterized protein</fullName>
    </submittedName>
</protein>
<evidence type="ECO:0000313" key="1">
    <source>
        <dbReference type="EMBL" id="MDR9778754.1"/>
    </source>
</evidence>
<comment type="caution">
    <text evidence="1">The sequence shown here is derived from an EMBL/GenBank/DDBJ whole genome shotgun (WGS) entry which is preliminary data.</text>
</comment>
<dbReference type="AlphaFoldDB" id="A0AAJ2LSD2"/>